<dbReference type="AlphaFoldDB" id="A0A8J2R9X6"/>
<comment type="caution">
    <text evidence="1">The sequence shown here is derived from an EMBL/GenBank/DDBJ whole genome shotgun (WGS) entry which is preliminary data.</text>
</comment>
<evidence type="ECO:0000313" key="2">
    <source>
        <dbReference type="Proteomes" id="UP000789524"/>
    </source>
</evidence>
<protein>
    <submittedName>
        <fullName evidence="1">(African queen) hypothetical protein</fullName>
    </submittedName>
</protein>
<dbReference type="Proteomes" id="UP000789524">
    <property type="component" value="Unassembled WGS sequence"/>
</dbReference>
<reference evidence="1" key="1">
    <citation type="submission" date="2021-09" db="EMBL/GenBank/DDBJ databases">
        <authorList>
            <person name="Martin H S."/>
        </authorList>
    </citation>
    <scope>NUCLEOTIDE SEQUENCE</scope>
</reference>
<proteinExistence type="predicted"/>
<name>A0A8J2R9X6_9NEOP</name>
<dbReference type="EMBL" id="CAKASE010000082">
    <property type="protein sequence ID" value="CAG9584896.1"/>
    <property type="molecule type" value="Genomic_DNA"/>
</dbReference>
<organism evidence="1 2">
    <name type="scientific">Danaus chrysippus</name>
    <name type="common">African queen</name>
    <dbReference type="NCBI Taxonomy" id="151541"/>
    <lineage>
        <taxon>Eukaryota</taxon>
        <taxon>Metazoa</taxon>
        <taxon>Ecdysozoa</taxon>
        <taxon>Arthropoda</taxon>
        <taxon>Hexapoda</taxon>
        <taxon>Insecta</taxon>
        <taxon>Pterygota</taxon>
        <taxon>Neoptera</taxon>
        <taxon>Endopterygota</taxon>
        <taxon>Lepidoptera</taxon>
        <taxon>Glossata</taxon>
        <taxon>Ditrysia</taxon>
        <taxon>Papilionoidea</taxon>
        <taxon>Nymphalidae</taxon>
        <taxon>Danainae</taxon>
        <taxon>Danaini</taxon>
        <taxon>Danaina</taxon>
        <taxon>Danaus</taxon>
        <taxon>Anosia</taxon>
    </lineage>
</organism>
<evidence type="ECO:0000313" key="1">
    <source>
        <dbReference type="EMBL" id="CAG9584896.1"/>
    </source>
</evidence>
<keyword evidence="2" id="KW-1185">Reference proteome</keyword>
<accession>A0A8J2R9X6</accession>
<sequence length="95" mass="10537">MRTGGGVKASSYSVACCDPVSRGAAHDQHSTPLYYFYGGEFEAVEAVSFRSSANKGPRQRIRVKRSPLMEYHNGLTETIQSMNGTRHGRSRQINK</sequence>
<gene>
    <name evidence="1" type="ORF">DCHRY22_LOCUS15400</name>
</gene>